<sequence>MIKRSGARSYLRPRLLANQTNPDELDDAAKERIVAEPWRRLVGKRFVQNFTPEDDEKIVQLREASVPWKKIANHEFPERSLESLKSRLGKINLQRRLAADGKDDQQSAMTTATARDVTRTYTPWTPAEYGKLIHLRDEKGLQWEDIAKEFPDRPYSGVKGKYFGRRPSGGDKQFYTEEEDVKLRRLRAEDLPWARIAEAFPGRTIGSLQKRAYMLLDWDERARRGA</sequence>
<evidence type="ECO:0000313" key="2">
    <source>
        <dbReference type="Proteomes" id="UP001281147"/>
    </source>
</evidence>
<comment type="caution">
    <text evidence="1">The sequence shown here is derived from an EMBL/GenBank/DDBJ whole genome shotgun (WGS) entry which is preliminary data.</text>
</comment>
<dbReference type="Proteomes" id="UP001281147">
    <property type="component" value="Unassembled WGS sequence"/>
</dbReference>
<name>A0ACC3N6Q7_9PEZI</name>
<dbReference type="EMBL" id="JAUTXU010000085">
    <property type="protein sequence ID" value="KAK3710296.1"/>
    <property type="molecule type" value="Genomic_DNA"/>
</dbReference>
<organism evidence="1 2">
    <name type="scientific">Vermiconidia calcicola</name>
    <dbReference type="NCBI Taxonomy" id="1690605"/>
    <lineage>
        <taxon>Eukaryota</taxon>
        <taxon>Fungi</taxon>
        <taxon>Dikarya</taxon>
        <taxon>Ascomycota</taxon>
        <taxon>Pezizomycotina</taxon>
        <taxon>Dothideomycetes</taxon>
        <taxon>Dothideomycetidae</taxon>
        <taxon>Mycosphaerellales</taxon>
        <taxon>Extremaceae</taxon>
        <taxon>Vermiconidia</taxon>
    </lineage>
</organism>
<reference evidence="1" key="1">
    <citation type="submission" date="2023-07" db="EMBL/GenBank/DDBJ databases">
        <title>Black Yeasts Isolated from many extreme environments.</title>
        <authorList>
            <person name="Coleine C."/>
            <person name="Stajich J.E."/>
            <person name="Selbmann L."/>
        </authorList>
    </citation>
    <scope>NUCLEOTIDE SEQUENCE</scope>
    <source>
        <strain evidence="1">CCFEE 5714</strain>
    </source>
</reference>
<evidence type="ECO:0000313" key="1">
    <source>
        <dbReference type="EMBL" id="KAK3710296.1"/>
    </source>
</evidence>
<proteinExistence type="predicted"/>
<gene>
    <name evidence="1" type="ORF">LTR37_010362</name>
</gene>
<accession>A0ACC3N6Q7</accession>
<protein>
    <submittedName>
        <fullName evidence="1">Uncharacterized protein</fullName>
    </submittedName>
</protein>
<keyword evidence="2" id="KW-1185">Reference proteome</keyword>